<dbReference type="SMART" id="SM00345">
    <property type="entry name" value="HTH_GNTR"/>
    <property type="match status" value="1"/>
</dbReference>
<evidence type="ECO:0000256" key="3">
    <source>
        <dbReference type="ARBA" id="ARBA00023015"/>
    </source>
</evidence>
<dbReference type="AlphaFoldDB" id="A0A0C5UYX3"/>
<dbReference type="SUPFAM" id="SSF53383">
    <property type="entry name" value="PLP-dependent transferases"/>
    <property type="match status" value="1"/>
</dbReference>
<dbReference type="Gene3D" id="1.10.10.10">
    <property type="entry name" value="Winged helix-like DNA-binding domain superfamily/Winged helix DNA-binding domain"/>
    <property type="match status" value="1"/>
</dbReference>
<dbReference type="EMBL" id="CP007142">
    <property type="protein sequence ID" value="AJQ92530.1"/>
    <property type="molecule type" value="Genomic_DNA"/>
</dbReference>
<dbReference type="InterPro" id="IPR004839">
    <property type="entry name" value="Aminotransferase_I/II_large"/>
</dbReference>
<dbReference type="GO" id="GO:0004069">
    <property type="term" value="F:L-aspartate:2-oxoglutarate aminotransferase activity"/>
    <property type="evidence" value="ECO:0007669"/>
    <property type="project" value="UniProtKB-EC"/>
</dbReference>
<dbReference type="EC" id="2.6.1.1" evidence="7"/>
<proteinExistence type="inferred from homology"/>
<dbReference type="RefSeq" id="WP_044615571.1">
    <property type="nucleotide sequence ID" value="NZ_CP007142.1"/>
</dbReference>
<dbReference type="Gene3D" id="3.90.1150.10">
    <property type="entry name" value="Aspartate Aminotransferase, domain 1"/>
    <property type="match status" value="1"/>
</dbReference>
<name>A0A0C5UYX3_9GAMM</name>
<evidence type="ECO:0000256" key="4">
    <source>
        <dbReference type="ARBA" id="ARBA00023125"/>
    </source>
</evidence>
<dbReference type="STRING" id="1445510.YC6258_00480"/>
<sequence>MTLYETLAQRVIDDIRQQRLPAGTRLPALRVMARQNKVSMTTATRTYDYLQQTGWIYALPQSGYYVASQTGDDHFPVPETLPMESRDPKRFAPGNGYNPHSNHFNPLGTSMLAPELQPGEALQRTIRRVARRSHPGLLRYPELQGELSLRTALARHFREDHFAFAPSELVITNGCLEAVRLALECVTTEGDTVAVCSPCFSGLLDLLATLSRKIIEIPVTHDGIHLPMLEACMAGGEITAALLSTTHINPLGTTLPVAQKQALAELAARYQIPIIEDDIYLELGHQQCHTLPAKYWDRQGYMLWCGSMSKTLAPGLRLGWCLPGRYQQAYLDRHGLTSLGVNTLTQACVGELIATGEYRAHLHKIRLRLQHQIHQYRQFLRQHLPAHANVSAPEGGLVLWVQIAGLDAVALEQTARQQHIDVRSGACFSTHPVYHDCLRINCGWPLQAEQETDSACWQLAELCRLVSRQLSAATPKVPI</sequence>
<evidence type="ECO:0000256" key="5">
    <source>
        <dbReference type="ARBA" id="ARBA00023163"/>
    </source>
</evidence>
<dbReference type="CDD" id="cd00609">
    <property type="entry name" value="AAT_like"/>
    <property type="match status" value="1"/>
</dbReference>
<dbReference type="KEGG" id="gsn:YC6258_00480"/>
<dbReference type="CDD" id="cd07377">
    <property type="entry name" value="WHTH_GntR"/>
    <property type="match status" value="1"/>
</dbReference>
<keyword evidence="2" id="KW-0663">Pyridoxal phosphate</keyword>
<evidence type="ECO:0000259" key="6">
    <source>
        <dbReference type="PROSITE" id="PS50949"/>
    </source>
</evidence>
<evidence type="ECO:0000313" key="8">
    <source>
        <dbReference type="Proteomes" id="UP000032266"/>
    </source>
</evidence>
<dbReference type="InterPro" id="IPR036390">
    <property type="entry name" value="WH_DNA-bd_sf"/>
</dbReference>
<keyword evidence="5" id="KW-0804">Transcription</keyword>
<evidence type="ECO:0000256" key="1">
    <source>
        <dbReference type="ARBA" id="ARBA00005384"/>
    </source>
</evidence>
<evidence type="ECO:0000256" key="2">
    <source>
        <dbReference type="ARBA" id="ARBA00022898"/>
    </source>
</evidence>
<dbReference type="GO" id="GO:0030170">
    <property type="term" value="F:pyridoxal phosphate binding"/>
    <property type="evidence" value="ECO:0007669"/>
    <property type="project" value="InterPro"/>
</dbReference>
<dbReference type="InterPro" id="IPR036388">
    <property type="entry name" value="WH-like_DNA-bd_sf"/>
</dbReference>
<keyword evidence="8" id="KW-1185">Reference proteome</keyword>
<organism evidence="7 8">
    <name type="scientific">Gynuella sunshinyii YC6258</name>
    <dbReference type="NCBI Taxonomy" id="1445510"/>
    <lineage>
        <taxon>Bacteria</taxon>
        <taxon>Pseudomonadati</taxon>
        <taxon>Pseudomonadota</taxon>
        <taxon>Gammaproteobacteria</taxon>
        <taxon>Oceanospirillales</taxon>
        <taxon>Saccharospirillaceae</taxon>
        <taxon>Gynuella</taxon>
    </lineage>
</organism>
<dbReference type="PATRIC" id="fig|1445510.3.peg.464"/>
<accession>A0A0C5UYX3</accession>
<dbReference type="SUPFAM" id="SSF46785">
    <property type="entry name" value="Winged helix' DNA-binding domain"/>
    <property type="match status" value="1"/>
</dbReference>
<dbReference type="InterPro" id="IPR015421">
    <property type="entry name" value="PyrdxlP-dep_Trfase_major"/>
</dbReference>
<gene>
    <name evidence="7" type="ORF">YC6258_00480</name>
</gene>
<dbReference type="PANTHER" id="PTHR46577">
    <property type="entry name" value="HTH-TYPE TRANSCRIPTIONAL REGULATORY PROTEIN GABR"/>
    <property type="match status" value="1"/>
</dbReference>
<keyword evidence="7" id="KW-0808">Transferase</keyword>
<evidence type="ECO:0000313" key="7">
    <source>
        <dbReference type="EMBL" id="AJQ92530.1"/>
    </source>
</evidence>
<comment type="similarity">
    <text evidence="1">In the C-terminal section; belongs to the class-I pyridoxal-phosphate-dependent aminotransferase family.</text>
</comment>
<dbReference type="InterPro" id="IPR051446">
    <property type="entry name" value="HTH_trans_reg/aminotransferase"/>
</dbReference>
<feature type="domain" description="HTH gntR-type" evidence="6">
    <location>
        <begin position="1"/>
        <end position="69"/>
    </location>
</feature>
<dbReference type="Proteomes" id="UP000032266">
    <property type="component" value="Chromosome"/>
</dbReference>
<reference evidence="7 8" key="1">
    <citation type="submission" date="2014-01" db="EMBL/GenBank/DDBJ databases">
        <title>Full genme sequencing of cellulolytic bacterium Gynuella sunshinyii YC6258T gen. nov., sp. nov.</title>
        <authorList>
            <person name="Khan H."/>
            <person name="Chung E.J."/>
            <person name="Chung Y.R."/>
        </authorList>
    </citation>
    <scope>NUCLEOTIDE SEQUENCE [LARGE SCALE GENOMIC DNA]</scope>
    <source>
        <strain evidence="7 8">YC6258</strain>
    </source>
</reference>
<dbReference type="HOGENOM" id="CLU_017584_0_0_6"/>
<dbReference type="Gene3D" id="3.40.640.10">
    <property type="entry name" value="Type I PLP-dependent aspartate aminotransferase-like (Major domain)"/>
    <property type="match status" value="1"/>
</dbReference>
<dbReference type="Pfam" id="PF00392">
    <property type="entry name" value="GntR"/>
    <property type="match status" value="1"/>
</dbReference>
<keyword evidence="7" id="KW-0032">Aminotransferase</keyword>
<dbReference type="InterPro" id="IPR015424">
    <property type="entry name" value="PyrdxlP-dep_Trfase"/>
</dbReference>
<dbReference type="Pfam" id="PF00155">
    <property type="entry name" value="Aminotran_1_2"/>
    <property type="match status" value="1"/>
</dbReference>
<dbReference type="InterPro" id="IPR015422">
    <property type="entry name" value="PyrdxlP-dep_Trfase_small"/>
</dbReference>
<dbReference type="GO" id="GO:0003700">
    <property type="term" value="F:DNA-binding transcription factor activity"/>
    <property type="evidence" value="ECO:0007669"/>
    <property type="project" value="InterPro"/>
</dbReference>
<keyword evidence="3" id="KW-0805">Transcription regulation</keyword>
<dbReference type="PANTHER" id="PTHR46577:SF2">
    <property type="entry name" value="TRANSCRIPTIONAL REGULATORY PROTEIN"/>
    <property type="match status" value="1"/>
</dbReference>
<dbReference type="InterPro" id="IPR000524">
    <property type="entry name" value="Tscrpt_reg_HTH_GntR"/>
</dbReference>
<dbReference type="PROSITE" id="PS50949">
    <property type="entry name" value="HTH_GNTR"/>
    <property type="match status" value="1"/>
</dbReference>
<dbReference type="OrthoDB" id="9804020at2"/>
<keyword evidence="4 7" id="KW-0238">DNA-binding</keyword>
<protein>
    <submittedName>
        <fullName evidence="7">Transcriptional regulator containing a DNA-binding HTH domain and an aminotransferase domain (MocR family-like protein)</fullName>
        <ecNumber evidence="7">2.6.1.1</ecNumber>
    </submittedName>
</protein>
<dbReference type="GO" id="GO:0003677">
    <property type="term" value="F:DNA binding"/>
    <property type="evidence" value="ECO:0007669"/>
    <property type="project" value="UniProtKB-KW"/>
</dbReference>